<dbReference type="RefSeq" id="WP_106118243.1">
    <property type="nucleotide sequence ID" value="NZ_PVUH01000013.1"/>
</dbReference>
<protein>
    <submittedName>
        <fullName evidence="1">Uncharacterized protein</fullName>
    </submittedName>
</protein>
<sequence>MPYYVDPNAAFAGKQGASTVLGQLSRSQWDDWKARFQPYVDKLANIATSDSFAGEQAATASESVSKTFDSATQGLQMQQQGMGLMLTPAQQASQDRKMQLGRAAATVDASNNARVSARDLQEQIMAGGMGLSGLKPGS</sequence>
<evidence type="ECO:0000313" key="2">
    <source>
        <dbReference type="Proteomes" id="UP000239731"/>
    </source>
</evidence>
<reference evidence="1 2" key="1">
    <citation type="submission" date="2018-03" db="EMBL/GenBank/DDBJ databases">
        <title>Blue discolouration in mozzarella cheese caused by Pseudomonas fluorescens.</title>
        <authorList>
            <person name="Chiesa F."/>
            <person name="Dalmasso A."/>
            <person name="Lomonaco S."/>
        </authorList>
    </citation>
    <scope>NUCLEOTIDE SEQUENCE [LARGE SCALE GENOMIC DNA]</scope>
    <source>
        <strain evidence="1 2">11293</strain>
    </source>
</reference>
<gene>
    <name evidence="1" type="ORF">C7A10_19320</name>
</gene>
<accession>A0A2T0I3I3</accession>
<dbReference type="Proteomes" id="UP000239731">
    <property type="component" value="Unassembled WGS sequence"/>
</dbReference>
<comment type="caution">
    <text evidence="1">The sequence shown here is derived from an EMBL/GenBank/DDBJ whole genome shotgun (WGS) entry which is preliminary data.</text>
</comment>
<dbReference type="EMBL" id="PVUH01000013">
    <property type="protein sequence ID" value="PRW89895.1"/>
    <property type="molecule type" value="Genomic_DNA"/>
</dbReference>
<proteinExistence type="predicted"/>
<name>A0A2T0I3I3_PSEFL</name>
<evidence type="ECO:0000313" key="1">
    <source>
        <dbReference type="EMBL" id="PRW89895.1"/>
    </source>
</evidence>
<organism evidence="1 2">
    <name type="scientific">Pseudomonas fluorescens</name>
    <dbReference type="NCBI Taxonomy" id="294"/>
    <lineage>
        <taxon>Bacteria</taxon>
        <taxon>Pseudomonadati</taxon>
        <taxon>Pseudomonadota</taxon>
        <taxon>Gammaproteobacteria</taxon>
        <taxon>Pseudomonadales</taxon>
        <taxon>Pseudomonadaceae</taxon>
        <taxon>Pseudomonas</taxon>
    </lineage>
</organism>
<dbReference type="AlphaFoldDB" id="A0A2T0I3I3"/>